<evidence type="ECO:0000256" key="1">
    <source>
        <dbReference type="SAM" id="MobiDB-lite"/>
    </source>
</evidence>
<protein>
    <submittedName>
        <fullName evidence="2">Uncharacterized protein</fullName>
    </submittedName>
</protein>
<feature type="region of interest" description="Disordered" evidence="1">
    <location>
        <begin position="1049"/>
        <end position="1072"/>
    </location>
</feature>
<sequence>MFLAEDLRAALAFFPQDLRARRPRTDAPSRPSKRTRRRRAGGAGGAARSGGAGGATVAGAAGGAARAGDGQRRPSRRRQGAHDPAAGASDPEAPTELVDPAGVGDDDIGDSAVLSEPEPDVVDDRPEGERGYAVWCGRVRGEVLFLCSCGGRGGAESVEMRTSIGLSSTCCHARALKASVVTLTAAAGLETAAEFLDRFPHLDNGAGATVTDYTAHFATKTSKNRGVFAVQSGGAWAVVVIRPRMGKSRSKKRQQMRAACTQLSCAKDHWWCPHAAAVTEWCTELRATTQAANEMGGNFNDPFRDVHLPEAAAERASAPAVPPDAAADAAFADELVPYDGASESLFASTTKTVFTRTFMDVITQMVFTGHSTLSSAAAVLCFLLEVSKSLSGASSVLARQTVIAAVHRYARTLIVPASLFRCTKCKVDGDRPYWAVIADGEVLSILRSQSQPLFRVTEDVRVVPIDTNFASVLPVASLRAAIRKALTSERMEAVRLSKTEFSALRDLGSSMADTPAPRGPGVVVASPMTLQWAASLLFFSFFSLSLTDQDPPPATEDGANVDGDNDGDAEAAGTSDSVGGRGFDVDATQAAFSAPIAAGVPTSVAGGVGGEPAAPLVGAFPVALPMADAVGTGLPAVEMRERWRTVRRFLSTFLGQPLLGALAGLDRVRIRALAVKIVRAQQVEDWRRFAVAVESVGILWPFLRLVGMGADTEPLVTRAIAELLLYACDVDALWESEWRRRAPPSSTEFESQWREVSPAKLAAHVADRPGPPPASRRLGCTAHSLARADAQVEEVRSGQVWPDLEPVRAFITDGKADAVNAARASKVGADRETLRAMAAKELGEDDCRHKWLTSETFMPGIENFLCLCGLLIGYDFLDKAESPSHVLASLVQRFPLLPKVVYFDTACQLARNAARRVPWLVNESSMACSLDRPHNVKHQHKCSRIFDADAYPSRSVRHSTACAESRHSINKAYKTHLAHLRQDHFIIQMRLLAATINLRVKMRRELRKETSHRQMCAFFHSHVQDYCDRRCCTCAAGLQQAAAAAEAVDAADGGDDGDDNDGGGRRGGGGQQVGLADAAAEVTAAAPVAPLHPVHVAVADALPVVVAQAVDSAAQEAGLAAGQAAGHVFGRAAGLAAVQATYHVALEAGVRDAGAAAGEAAAAAAGQCAALFPVQATIQAAVTEAVLVKAAEVGQRSARAAVGVVCGGLGHAAGFAAARAADAAAGRPQPAADGRAAVAENAGRGEQGAAHKVDGGVAEQRREGQGVEGGDQLLRTDDAGGEGLDQLGADGVVSGQAAVRAVLRSTLRGLGVVVALEDPTVSDRAIVQDNGHARKARAAFFGANVLGQESSDSQGAVYSGGEASEDEDEV</sequence>
<dbReference type="EMBL" id="KV918861">
    <property type="protein sequence ID" value="OSX76601.1"/>
    <property type="molecule type" value="Genomic_DNA"/>
</dbReference>
<feature type="compositionally biased region" description="Basic and acidic residues" evidence="1">
    <location>
        <begin position="18"/>
        <end position="27"/>
    </location>
</feature>
<proteinExistence type="predicted"/>
<feature type="region of interest" description="Disordered" evidence="1">
    <location>
        <begin position="1350"/>
        <end position="1370"/>
    </location>
</feature>
<feature type="compositionally biased region" description="Basic and acidic residues" evidence="1">
    <location>
        <begin position="1249"/>
        <end position="1265"/>
    </location>
</feature>
<gene>
    <name evidence="2" type="ORF">BU14_0184s0028</name>
</gene>
<keyword evidence="3" id="KW-1185">Reference proteome</keyword>
<dbReference type="Proteomes" id="UP000218209">
    <property type="component" value="Unassembled WGS sequence"/>
</dbReference>
<feature type="compositionally biased region" description="Acidic residues" evidence="1">
    <location>
        <begin position="1052"/>
        <end position="1061"/>
    </location>
</feature>
<name>A0A1X6P6T2_PORUM</name>
<evidence type="ECO:0000313" key="2">
    <source>
        <dbReference type="EMBL" id="OSX76601.1"/>
    </source>
</evidence>
<feature type="compositionally biased region" description="Gly residues" evidence="1">
    <location>
        <begin position="41"/>
        <end position="62"/>
    </location>
</feature>
<feature type="region of interest" description="Disordered" evidence="1">
    <location>
        <begin position="550"/>
        <end position="580"/>
    </location>
</feature>
<dbReference type="OrthoDB" id="5598737at2759"/>
<feature type="region of interest" description="Disordered" evidence="1">
    <location>
        <begin position="15"/>
        <end position="127"/>
    </location>
</feature>
<feature type="region of interest" description="Disordered" evidence="1">
    <location>
        <begin position="1231"/>
        <end position="1281"/>
    </location>
</feature>
<evidence type="ECO:0000313" key="3">
    <source>
        <dbReference type="Proteomes" id="UP000218209"/>
    </source>
</evidence>
<feature type="compositionally biased region" description="Basic residues" evidence="1">
    <location>
        <begin position="31"/>
        <end position="40"/>
    </location>
</feature>
<reference evidence="2 3" key="1">
    <citation type="submission" date="2017-03" db="EMBL/GenBank/DDBJ databases">
        <title>WGS assembly of Porphyra umbilicalis.</title>
        <authorList>
            <person name="Brawley S.H."/>
            <person name="Blouin N.A."/>
            <person name="Ficko-Blean E."/>
            <person name="Wheeler G.L."/>
            <person name="Lohr M."/>
            <person name="Goodson H.V."/>
            <person name="Jenkins J.W."/>
            <person name="Blaby-Haas C.E."/>
            <person name="Helliwell K.E."/>
            <person name="Chan C."/>
            <person name="Marriage T."/>
            <person name="Bhattacharya D."/>
            <person name="Klein A.S."/>
            <person name="Badis Y."/>
            <person name="Brodie J."/>
            <person name="Cao Y."/>
            <person name="Collen J."/>
            <person name="Dittami S.M."/>
            <person name="Gachon C.M."/>
            <person name="Green B.R."/>
            <person name="Karpowicz S."/>
            <person name="Kim J.W."/>
            <person name="Kudahl U."/>
            <person name="Lin S."/>
            <person name="Michel G."/>
            <person name="Mittag M."/>
            <person name="Olson B.J."/>
            <person name="Pangilinan J."/>
            <person name="Peng Y."/>
            <person name="Qiu H."/>
            <person name="Shu S."/>
            <person name="Singer J.T."/>
            <person name="Smith A.G."/>
            <person name="Sprecher B.N."/>
            <person name="Wagner V."/>
            <person name="Wang W."/>
            <person name="Wang Z.-Y."/>
            <person name="Yan J."/>
            <person name="Yarish C."/>
            <person name="Zoeuner-Riek S."/>
            <person name="Zhuang Y."/>
            <person name="Zou Y."/>
            <person name="Lindquist E.A."/>
            <person name="Grimwood J."/>
            <person name="Barry K."/>
            <person name="Rokhsar D.S."/>
            <person name="Schmutz J."/>
            <person name="Stiller J.W."/>
            <person name="Grossman A.R."/>
            <person name="Prochnik S.E."/>
        </authorList>
    </citation>
    <scope>NUCLEOTIDE SEQUENCE [LARGE SCALE GENOMIC DNA]</scope>
    <source>
        <strain evidence="2">4086291</strain>
    </source>
</reference>
<accession>A0A1X6P6T2</accession>
<organism evidence="2 3">
    <name type="scientific">Porphyra umbilicalis</name>
    <name type="common">Purple laver</name>
    <name type="synonym">Red alga</name>
    <dbReference type="NCBI Taxonomy" id="2786"/>
    <lineage>
        <taxon>Eukaryota</taxon>
        <taxon>Rhodophyta</taxon>
        <taxon>Bangiophyceae</taxon>
        <taxon>Bangiales</taxon>
        <taxon>Bangiaceae</taxon>
        <taxon>Porphyra</taxon>
    </lineage>
</organism>